<reference evidence="1" key="2">
    <citation type="submission" date="2023-06" db="EMBL/GenBank/DDBJ databases">
        <authorList>
            <person name="Ma L."/>
            <person name="Liu K.-W."/>
            <person name="Li Z."/>
            <person name="Hsiao Y.-Y."/>
            <person name="Qi Y."/>
            <person name="Fu T."/>
            <person name="Tang G."/>
            <person name="Zhang D."/>
            <person name="Sun W.-H."/>
            <person name="Liu D.-K."/>
            <person name="Li Y."/>
            <person name="Chen G.-Z."/>
            <person name="Liu X.-D."/>
            <person name="Liao X.-Y."/>
            <person name="Jiang Y.-T."/>
            <person name="Yu X."/>
            <person name="Hao Y."/>
            <person name="Huang J."/>
            <person name="Zhao X.-W."/>
            <person name="Ke S."/>
            <person name="Chen Y.-Y."/>
            <person name="Wu W.-L."/>
            <person name="Hsu J.-L."/>
            <person name="Lin Y.-F."/>
            <person name="Huang M.-D."/>
            <person name="Li C.-Y."/>
            <person name="Huang L."/>
            <person name="Wang Z.-W."/>
            <person name="Zhao X."/>
            <person name="Zhong W.-Y."/>
            <person name="Peng D.-H."/>
            <person name="Ahmad S."/>
            <person name="Lan S."/>
            <person name="Zhang J.-S."/>
            <person name="Tsai W.-C."/>
            <person name="Van De Peer Y."/>
            <person name="Liu Z.-J."/>
        </authorList>
    </citation>
    <scope>NUCLEOTIDE SEQUENCE</scope>
    <source>
        <strain evidence="1">CP</strain>
        <tissue evidence="1">Leaves</tissue>
    </source>
</reference>
<dbReference type="PANTHER" id="PTHR33116">
    <property type="entry name" value="REVERSE TRANSCRIPTASE ZINC-BINDING DOMAIN-CONTAINING PROTEIN-RELATED-RELATED"/>
    <property type="match status" value="1"/>
</dbReference>
<dbReference type="EMBL" id="JAUJYO010000001">
    <property type="protein sequence ID" value="KAK1324520.1"/>
    <property type="molecule type" value="Genomic_DNA"/>
</dbReference>
<organism evidence="1 2">
    <name type="scientific">Acorus calamus</name>
    <name type="common">Sweet flag</name>
    <dbReference type="NCBI Taxonomy" id="4465"/>
    <lineage>
        <taxon>Eukaryota</taxon>
        <taxon>Viridiplantae</taxon>
        <taxon>Streptophyta</taxon>
        <taxon>Embryophyta</taxon>
        <taxon>Tracheophyta</taxon>
        <taxon>Spermatophyta</taxon>
        <taxon>Magnoliopsida</taxon>
        <taxon>Liliopsida</taxon>
        <taxon>Acoraceae</taxon>
        <taxon>Acorus</taxon>
    </lineage>
</organism>
<dbReference type="PANTHER" id="PTHR33116:SF78">
    <property type="entry name" value="OS12G0587133 PROTEIN"/>
    <property type="match status" value="1"/>
</dbReference>
<keyword evidence="2" id="KW-1185">Reference proteome</keyword>
<proteinExistence type="predicted"/>
<evidence type="ECO:0000313" key="2">
    <source>
        <dbReference type="Proteomes" id="UP001180020"/>
    </source>
</evidence>
<gene>
    <name evidence="1" type="ORF">QJS10_CPA01g00703</name>
</gene>
<name>A0AAV9FF25_ACOCL</name>
<reference evidence="1" key="1">
    <citation type="journal article" date="2023" name="Nat. Commun.">
        <title>Diploid and tetraploid genomes of Acorus and the evolution of monocots.</title>
        <authorList>
            <person name="Ma L."/>
            <person name="Liu K.W."/>
            <person name="Li Z."/>
            <person name="Hsiao Y.Y."/>
            <person name="Qi Y."/>
            <person name="Fu T."/>
            <person name="Tang G.D."/>
            <person name="Zhang D."/>
            <person name="Sun W.H."/>
            <person name="Liu D.K."/>
            <person name="Li Y."/>
            <person name="Chen G.Z."/>
            <person name="Liu X.D."/>
            <person name="Liao X.Y."/>
            <person name="Jiang Y.T."/>
            <person name="Yu X."/>
            <person name="Hao Y."/>
            <person name="Huang J."/>
            <person name="Zhao X.W."/>
            <person name="Ke S."/>
            <person name="Chen Y.Y."/>
            <person name="Wu W.L."/>
            <person name="Hsu J.L."/>
            <person name="Lin Y.F."/>
            <person name="Huang M.D."/>
            <person name="Li C.Y."/>
            <person name="Huang L."/>
            <person name="Wang Z.W."/>
            <person name="Zhao X."/>
            <person name="Zhong W.Y."/>
            <person name="Peng D.H."/>
            <person name="Ahmad S."/>
            <person name="Lan S."/>
            <person name="Zhang J.S."/>
            <person name="Tsai W.C."/>
            <person name="Van de Peer Y."/>
            <person name="Liu Z.J."/>
        </authorList>
    </citation>
    <scope>NUCLEOTIDE SEQUENCE</scope>
    <source>
        <strain evidence="1">CP</strain>
    </source>
</reference>
<dbReference type="Proteomes" id="UP001180020">
    <property type="component" value="Unassembled WGS sequence"/>
</dbReference>
<sequence length="455" mass="52494">MGRLHNKLRRLQEPLRQWNRRVIGDLPIRVAKAHEQLLQLMEWEQHVTPDCRHVNRLEATFKNFEALQRQLEIFWAQRARVQWVCEGDRNSKFFHTKLQRRRTRNRITEILTMQGQKLEDSEEIRSHALEYFSEHWASKIEQLTIVPIDLIPQRVPDDMVDDLIRPFSMLEIEEQRRSNVLEVVNRRLQGWKGQMLSLAGRCVLIQSVLNAVPQHFMASAAMPASTTRDVEQVARSFLWHGTSSSSKLHLISWEAVSRSKANGGLGIRRISLLREAVLGMIAFRFLLNPSVATHFFALKYRWNGNPWEVMESQKSSAVWKALCHGIKLIRQFIRKLPEYWVNLILRTEPPKCNTSGQPSWCWDGSTGMTPRARDLYLLRQPVIPNAQAKYWKQIWALPVYPKTASTKSDMESRELAASIIWGGLEKCPKSNTQTGVDGLCMARGVFAPGKEATGA</sequence>
<dbReference type="AlphaFoldDB" id="A0AAV9FF25"/>
<comment type="caution">
    <text evidence="1">The sequence shown here is derived from an EMBL/GenBank/DDBJ whole genome shotgun (WGS) entry which is preliminary data.</text>
</comment>
<accession>A0AAV9FF25</accession>
<protein>
    <recommendedName>
        <fullName evidence="3">Reverse transcriptase</fullName>
    </recommendedName>
</protein>
<evidence type="ECO:0008006" key="3">
    <source>
        <dbReference type="Google" id="ProtNLM"/>
    </source>
</evidence>
<evidence type="ECO:0000313" key="1">
    <source>
        <dbReference type="EMBL" id="KAK1324520.1"/>
    </source>
</evidence>